<dbReference type="InterPro" id="IPR018108">
    <property type="entry name" value="MCP_transmembrane"/>
</dbReference>
<dbReference type="RefSeq" id="XP_008873427.1">
    <property type="nucleotide sequence ID" value="XM_008875205.1"/>
</dbReference>
<evidence type="ECO:0000256" key="2">
    <source>
        <dbReference type="ARBA" id="ARBA00006375"/>
    </source>
</evidence>
<feature type="repeat" description="Solcar" evidence="10">
    <location>
        <begin position="10"/>
        <end position="95"/>
    </location>
</feature>
<dbReference type="InterPro" id="IPR050391">
    <property type="entry name" value="Mito_Metabolite_Transporter"/>
</dbReference>
<dbReference type="EMBL" id="QUSY01000004">
    <property type="protein sequence ID" value="RHY35347.1"/>
    <property type="molecule type" value="Genomic_DNA"/>
</dbReference>
<feature type="repeat" description="Solcar" evidence="10">
    <location>
        <begin position="202"/>
        <end position="285"/>
    </location>
</feature>
<dbReference type="PRINTS" id="PR00926">
    <property type="entry name" value="MITOCARRIER"/>
</dbReference>
<protein>
    <recommendedName>
        <fullName evidence="16">Mitochondrial 2-oxoglutarate/malate carrier protein</fullName>
    </recommendedName>
</protein>
<dbReference type="PROSITE" id="PS50920">
    <property type="entry name" value="SOLCAR"/>
    <property type="match status" value="3"/>
</dbReference>
<feature type="repeat" description="Solcar" evidence="10">
    <location>
        <begin position="104"/>
        <end position="195"/>
    </location>
</feature>
<dbReference type="InterPro" id="IPR023395">
    <property type="entry name" value="MCP_dom_sf"/>
</dbReference>
<dbReference type="EMBL" id="KI913971">
    <property type="protein sequence ID" value="ETV97866.1"/>
    <property type="molecule type" value="Genomic_DNA"/>
</dbReference>
<dbReference type="Proteomes" id="UP000285060">
    <property type="component" value="Unassembled WGS sequence"/>
</dbReference>
<keyword evidence="3 11" id="KW-0813">Transport</keyword>
<dbReference type="GeneID" id="20086243"/>
<dbReference type="STRING" id="157072.A0A024TW76"/>
<evidence type="ECO:0000256" key="8">
    <source>
        <dbReference type="ARBA" id="ARBA00023128"/>
    </source>
</evidence>
<evidence type="ECO:0000256" key="10">
    <source>
        <dbReference type="PROSITE-ProRule" id="PRU00282"/>
    </source>
</evidence>
<dbReference type="GO" id="GO:0005743">
    <property type="term" value="C:mitochondrial inner membrane"/>
    <property type="evidence" value="ECO:0007669"/>
    <property type="project" value="UniProtKB-SubCell"/>
</dbReference>
<evidence type="ECO:0008006" key="16">
    <source>
        <dbReference type="Google" id="ProtNLM"/>
    </source>
</evidence>
<keyword evidence="7 12" id="KW-1133">Transmembrane helix</keyword>
<keyword evidence="9 10" id="KW-0472">Membrane</keyword>
<gene>
    <name evidence="14" type="ORF">DYB32_000184</name>
    <name evidence="13" type="ORF">H310_09193</name>
</gene>
<evidence type="ECO:0000256" key="4">
    <source>
        <dbReference type="ARBA" id="ARBA00022692"/>
    </source>
</evidence>
<sequence>MAAFDVMSVYYAMLPFFIGGASGMVATACIQPMDMVKVQIQSRAATAVTSPLAIACELVGSKGVSALYTGLGAGLLRQATYTTARLGIFDVLSTRLKSSSDETLPFYKRAAAGLVAGGLGSIVGNPCDLVLVRMQTDAHLPPSQQKHYRGVGDAFRRIVVDDGVFSLWKGSFPTVLRAMSLNMGMLAMYDQAKDVFSPLYGPGTATVFLSSATAGVFASVFSLPFDFVKTRLQSTTMYSGFTDCVVQVVQKEGTAAFYRGFSTYYVRIAPHAMITLTVAESLRQWFK</sequence>
<proteinExistence type="inferred from homology"/>
<keyword evidence="6" id="KW-0999">Mitochondrion inner membrane</keyword>
<organism evidence="13">
    <name type="scientific">Aphanomyces invadans</name>
    <dbReference type="NCBI Taxonomy" id="157072"/>
    <lineage>
        <taxon>Eukaryota</taxon>
        <taxon>Sar</taxon>
        <taxon>Stramenopiles</taxon>
        <taxon>Oomycota</taxon>
        <taxon>Saprolegniomycetes</taxon>
        <taxon>Saprolegniales</taxon>
        <taxon>Verrucalvaceae</taxon>
        <taxon>Aphanomyces</taxon>
    </lineage>
</organism>
<dbReference type="OrthoDB" id="756301at2759"/>
<evidence type="ECO:0000256" key="3">
    <source>
        <dbReference type="ARBA" id="ARBA00022448"/>
    </source>
</evidence>
<dbReference type="FunFam" id="1.50.40.10:FF:000009">
    <property type="entry name" value="Mitochondrial 2-oxoglutarate/malate carrier protein"/>
    <property type="match status" value="1"/>
</dbReference>
<dbReference type="InterPro" id="IPR002067">
    <property type="entry name" value="MCP"/>
</dbReference>
<evidence type="ECO:0000256" key="5">
    <source>
        <dbReference type="ARBA" id="ARBA00022737"/>
    </source>
</evidence>
<dbReference type="AlphaFoldDB" id="A0A024TW76"/>
<name>A0A024TW76_9STRA</name>
<keyword evidence="8" id="KW-0496">Mitochondrion</keyword>
<accession>A0A024TW76</accession>
<comment type="subcellular location">
    <subcellularLocation>
        <location evidence="1">Mitochondrion inner membrane</location>
        <topology evidence="1">Multi-pass membrane protein</topology>
    </subcellularLocation>
</comment>
<dbReference type="eggNOG" id="KOG0759">
    <property type="taxonomic scope" value="Eukaryota"/>
</dbReference>
<evidence type="ECO:0000256" key="7">
    <source>
        <dbReference type="ARBA" id="ARBA00022989"/>
    </source>
</evidence>
<dbReference type="PANTHER" id="PTHR45618">
    <property type="entry name" value="MITOCHONDRIAL DICARBOXYLATE CARRIER-RELATED"/>
    <property type="match status" value="1"/>
</dbReference>
<evidence type="ECO:0000256" key="9">
    <source>
        <dbReference type="ARBA" id="ARBA00023136"/>
    </source>
</evidence>
<evidence type="ECO:0000256" key="6">
    <source>
        <dbReference type="ARBA" id="ARBA00022792"/>
    </source>
</evidence>
<dbReference type="Gene3D" id="1.50.40.10">
    <property type="entry name" value="Mitochondrial carrier domain"/>
    <property type="match status" value="1"/>
</dbReference>
<evidence type="ECO:0000313" key="13">
    <source>
        <dbReference type="EMBL" id="ETV97866.1"/>
    </source>
</evidence>
<keyword evidence="5" id="KW-0677">Repeat</keyword>
<evidence type="ECO:0000313" key="14">
    <source>
        <dbReference type="EMBL" id="RHY35347.1"/>
    </source>
</evidence>
<dbReference type="VEuPathDB" id="FungiDB:H310_09193"/>
<evidence type="ECO:0000313" key="15">
    <source>
        <dbReference type="Proteomes" id="UP000285060"/>
    </source>
</evidence>
<reference evidence="14 15" key="2">
    <citation type="submission" date="2018-08" db="EMBL/GenBank/DDBJ databases">
        <title>Aphanomyces genome sequencing and annotation.</title>
        <authorList>
            <person name="Minardi D."/>
            <person name="Oidtmann B."/>
            <person name="Van Der Giezen M."/>
            <person name="Studholme D.J."/>
        </authorList>
    </citation>
    <scope>NUCLEOTIDE SEQUENCE [LARGE SCALE GENOMIC DNA]</scope>
    <source>
        <strain evidence="14 15">NJM0002</strain>
    </source>
</reference>
<keyword evidence="15" id="KW-1185">Reference proteome</keyword>
<dbReference type="GO" id="GO:0055085">
    <property type="term" value="P:transmembrane transport"/>
    <property type="evidence" value="ECO:0007669"/>
    <property type="project" value="InterPro"/>
</dbReference>
<dbReference type="SUPFAM" id="SSF103506">
    <property type="entry name" value="Mitochondrial carrier"/>
    <property type="match status" value="1"/>
</dbReference>
<dbReference type="Pfam" id="PF00153">
    <property type="entry name" value="Mito_carr"/>
    <property type="match status" value="3"/>
</dbReference>
<keyword evidence="4 10" id="KW-0812">Transmembrane</keyword>
<evidence type="ECO:0000256" key="1">
    <source>
        <dbReference type="ARBA" id="ARBA00004448"/>
    </source>
</evidence>
<evidence type="ECO:0000256" key="11">
    <source>
        <dbReference type="RuleBase" id="RU000488"/>
    </source>
</evidence>
<comment type="similarity">
    <text evidence="2 11">Belongs to the mitochondrial carrier (TC 2.A.29) family.</text>
</comment>
<evidence type="ECO:0000256" key="12">
    <source>
        <dbReference type="SAM" id="Phobius"/>
    </source>
</evidence>
<reference evidence="13" key="1">
    <citation type="submission" date="2013-12" db="EMBL/GenBank/DDBJ databases">
        <title>The Genome Sequence of Aphanomyces invadans NJM9701.</title>
        <authorList>
            <consortium name="The Broad Institute Genomics Platform"/>
            <person name="Russ C."/>
            <person name="Tyler B."/>
            <person name="van West P."/>
            <person name="Dieguez-Uribeondo J."/>
            <person name="Young S.K."/>
            <person name="Zeng Q."/>
            <person name="Gargeya S."/>
            <person name="Fitzgerald M."/>
            <person name="Abouelleil A."/>
            <person name="Alvarado L."/>
            <person name="Chapman S.B."/>
            <person name="Gainer-Dewar J."/>
            <person name="Goldberg J."/>
            <person name="Griggs A."/>
            <person name="Gujja S."/>
            <person name="Hansen M."/>
            <person name="Howarth C."/>
            <person name="Imamovic A."/>
            <person name="Ireland A."/>
            <person name="Larimer J."/>
            <person name="McCowan C."/>
            <person name="Murphy C."/>
            <person name="Pearson M."/>
            <person name="Poon T.W."/>
            <person name="Priest M."/>
            <person name="Roberts A."/>
            <person name="Saif S."/>
            <person name="Shea T."/>
            <person name="Sykes S."/>
            <person name="Wortman J."/>
            <person name="Nusbaum C."/>
            <person name="Birren B."/>
        </authorList>
    </citation>
    <scope>NUCLEOTIDE SEQUENCE [LARGE SCALE GENOMIC DNA]</scope>
    <source>
        <strain evidence="13">NJM9701</strain>
    </source>
</reference>
<feature type="transmembrane region" description="Helical" evidence="12">
    <location>
        <begin position="12"/>
        <end position="30"/>
    </location>
</feature>